<dbReference type="RefSeq" id="WP_093183257.1">
    <property type="nucleotide sequence ID" value="NZ_FMYH01000003.1"/>
</dbReference>
<evidence type="ECO:0000313" key="1">
    <source>
        <dbReference type="EMBL" id="SDC75061.1"/>
    </source>
</evidence>
<dbReference type="SUPFAM" id="SSF52540">
    <property type="entry name" value="P-loop containing nucleoside triphosphate hydrolases"/>
    <property type="match status" value="1"/>
</dbReference>
<accession>A0A1G6P520</accession>
<keyword evidence="1" id="KW-0418">Kinase</keyword>
<keyword evidence="2" id="KW-1185">Reference proteome</keyword>
<dbReference type="GO" id="GO:0016301">
    <property type="term" value="F:kinase activity"/>
    <property type="evidence" value="ECO:0007669"/>
    <property type="project" value="UniProtKB-KW"/>
</dbReference>
<protein>
    <submittedName>
        <fullName evidence="1">Cytidylate kinase</fullName>
    </submittedName>
</protein>
<dbReference type="OrthoDB" id="3237545at2"/>
<dbReference type="InterPro" id="IPR027417">
    <property type="entry name" value="P-loop_NTPase"/>
</dbReference>
<evidence type="ECO:0000313" key="2">
    <source>
        <dbReference type="Proteomes" id="UP000199039"/>
    </source>
</evidence>
<keyword evidence="1" id="KW-0808">Transferase</keyword>
<sequence>MTVPDSVLTELVSAIEAAPAGLGGSRLVCIDGPAGSGKTTLATQLAWSLPAQVVHMDDLYPGWSGMAEGADLLREWVLGPLAHGVPGRYRRYDWPLGVYAERHTVPLADFLIVEGCNSAALPVDEYAPFIIWVEADDDLRLARGLDRDGADASEQWTRWMVTERELYAANRTPERAHVRLDGLGRLVG</sequence>
<organism evidence="1 2">
    <name type="scientific">Sanguibacter gelidistatuariae</name>
    <dbReference type="NCBI Taxonomy" id="1814289"/>
    <lineage>
        <taxon>Bacteria</taxon>
        <taxon>Bacillati</taxon>
        <taxon>Actinomycetota</taxon>
        <taxon>Actinomycetes</taxon>
        <taxon>Micrococcales</taxon>
        <taxon>Sanguibacteraceae</taxon>
        <taxon>Sanguibacter</taxon>
    </lineage>
</organism>
<gene>
    <name evidence="1" type="ORF">SAMN05216410_2312</name>
</gene>
<dbReference type="EMBL" id="FMYH01000003">
    <property type="protein sequence ID" value="SDC75061.1"/>
    <property type="molecule type" value="Genomic_DNA"/>
</dbReference>
<reference evidence="1 2" key="1">
    <citation type="submission" date="2016-09" db="EMBL/GenBank/DDBJ databases">
        <authorList>
            <person name="Capua I."/>
            <person name="De Benedictis P."/>
            <person name="Joannis T."/>
            <person name="Lombin L.H."/>
            <person name="Cattoli G."/>
        </authorList>
    </citation>
    <scope>NUCLEOTIDE SEQUENCE [LARGE SCALE GENOMIC DNA]</scope>
    <source>
        <strain evidence="1 2">ISLP-3</strain>
    </source>
</reference>
<proteinExistence type="predicted"/>
<name>A0A1G6P520_9MICO</name>
<dbReference type="Proteomes" id="UP000199039">
    <property type="component" value="Unassembled WGS sequence"/>
</dbReference>
<dbReference type="Gene3D" id="3.40.50.300">
    <property type="entry name" value="P-loop containing nucleotide triphosphate hydrolases"/>
    <property type="match status" value="1"/>
</dbReference>
<dbReference type="AlphaFoldDB" id="A0A1G6P520"/>
<dbReference type="STRING" id="1814289.SAMN05216410_2312"/>